<dbReference type="AlphaFoldDB" id="A0A7Y2ECJ5"/>
<keyword evidence="1" id="KW-1133">Transmembrane helix</keyword>
<evidence type="ECO:0000256" key="1">
    <source>
        <dbReference type="SAM" id="Phobius"/>
    </source>
</evidence>
<evidence type="ECO:0000313" key="2">
    <source>
        <dbReference type="EMBL" id="NNF05653.1"/>
    </source>
</evidence>
<name>A0A7Y2ECJ5_UNCEI</name>
<dbReference type="Proteomes" id="UP000547674">
    <property type="component" value="Unassembled WGS sequence"/>
</dbReference>
<organism evidence="2 3">
    <name type="scientific">Eiseniibacteriota bacterium</name>
    <dbReference type="NCBI Taxonomy" id="2212470"/>
    <lineage>
        <taxon>Bacteria</taxon>
        <taxon>Candidatus Eiseniibacteriota</taxon>
    </lineage>
</organism>
<dbReference type="EMBL" id="JABDJR010000099">
    <property type="protein sequence ID" value="NNF05653.1"/>
    <property type="molecule type" value="Genomic_DNA"/>
</dbReference>
<evidence type="ECO:0000313" key="3">
    <source>
        <dbReference type="Proteomes" id="UP000547674"/>
    </source>
</evidence>
<sequence length="107" mass="11832">MLLLTLLLMLAVALGFLYHGRPYRAWVFPLALGFSVWGFRGGADSFWFWALLIPTALVATLFGVASIRRALISGFIMEKLGPILPTISDTEKAALEAGTVWWDGELF</sequence>
<reference evidence="2 3" key="1">
    <citation type="submission" date="2020-03" db="EMBL/GenBank/DDBJ databases">
        <title>Metabolic flexibility allows generalist bacteria to become dominant in a frequently disturbed ecosystem.</title>
        <authorList>
            <person name="Chen Y.-J."/>
            <person name="Leung P.M."/>
            <person name="Bay S.K."/>
            <person name="Hugenholtz P."/>
            <person name="Kessler A.J."/>
            <person name="Shelley G."/>
            <person name="Waite D.W."/>
            <person name="Cook P.L."/>
            <person name="Greening C."/>
        </authorList>
    </citation>
    <scope>NUCLEOTIDE SEQUENCE [LARGE SCALE GENOMIC DNA]</scope>
    <source>
        <strain evidence="2">SS_bin_28</strain>
    </source>
</reference>
<comment type="caution">
    <text evidence="2">The sequence shown here is derived from an EMBL/GenBank/DDBJ whole genome shotgun (WGS) entry which is preliminary data.</text>
</comment>
<gene>
    <name evidence="2" type="primary">fadE</name>
    <name evidence="2" type="ORF">HKN21_02720</name>
</gene>
<proteinExistence type="predicted"/>
<feature type="transmembrane region" description="Helical" evidence="1">
    <location>
        <begin position="46"/>
        <end position="67"/>
    </location>
</feature>
<protein>
    <submittedName>
        <fullName evidence="2">Acyl-CoA dehydrogenase</fullName>
    </submittedName>
</protein>
<feature type="non-terminal residue" evidence="2">
    <location>
        <position position="107"/>
    </location>
</feature>
<accession>A0A7Y2ECJ5</accession>
<keyword evidence="1" id="KW-0812">Transmembrane</keyword>
<keyword evidence="1" id="KW-0472">Membrane</keyword>